<sequence>MTMSRSPACRNKDPTPLLREMIENAIKTHTNVESVSENKIDRETDDKLYYSKKIMNIMHEVVNRLNHLEEYKKVEKKNSTDDKPRQTQKMRDLNNKLIAKNE</sequence>
<feature type="region of interest" description="Disordered" evidence="1">
    <location>
        <begin position="74"/>
        <end position="102"/>
    </location>
</feature>
<evidence type="ECO:0000256" key="1">
    <source>
        <dbReference type="SAM" id="MobiDB-lite"/>
    </source>
</evidence>
<organism evidence="2 3">
    <name type="scientific">Austropuccinia psidii MF-1</name>
    <dbReference type="NCBI Taxonomy" id="1389203"/>
    <lineage>
        <taxon>Eukaryota</taxon>
        <taxon>Fungi</taxon>
        <taxon>Dikarya</taxon>
        <taxon>Basidiomycota</taxon>
        <taxon>Pucciniomycotina</taxon>
        <taxon>Pucciniomycetes</taxon>
        <taxon>Pucciniales</taxon>
        <taxon>Sphaerophragmiaceae</taxon>
        <taxon>Austropuccinia</taxon>
    </lineage>
</organism>
<protein>
    <submittedName>
        <fullName evidence="2">Uncharacterized protein</fullName>
    </submittedName>
</protein>
<comment type="caution">
    <text evidence="2">The sequence shown here is derived from an EMBL/GenBank/DDBJ whole genome shotgun (WGS) entry which is preliminary data.</text>
</comment>
<keyword evidence="3" id="KW-1185">Reference proteome</keyword>
<name>A0A9Q3J377_9BASI</name>
<evidence type="ECO:0000313" key="2">
    <source>
        <dbReference type="EMBL" id="MBW0554711.1"/>
    </source>
</evidence>
<accession>A0A9Q3J377</accession>
<proteinExistence type="predicted"/>
<reference evidence="2" key="1">
    <citation type="submission" date="2021-03" db="EMBL/GenBank/DDBJ databases">
        <title>Draft genome sequence of rust myrtle Austropuccinia psidii MF-1, a brazilian biotype.</title>
        <authorList>
            <person name="Quecine M.C."/>
            <person name="Pachon D.M.R."/>
            <person name="Bonatelli M.L."/>
            <person name="Correr F.H."/>
            <person name="Franceschini L.M."/>
            <person name="Leite T.F."/>
            <person name="Margarido G.R.A."/>
            <person name="Almeida C.A."/>
            <person name="Ferrarezi J.A."/>
            <person name="Labate C.A."/>
        </authorList>
    </citation>
    <scope>NUCLEOTIDE SEQUENCE</scope>
    <source>
        <strain evidence="2">MF-1</strain>
    </source>
</reference>
<gene>
    <name evidence="2" type="ORF">O181_094426</name>
</gene>
<dbReference type="Proteomes" id="UP000765509">
    <property type="component" value="Unassembled WGS sequence"/>
</dbReference>
<evidence type="ECO:0000313" key="3">
    <source>
        <dbReference type="Proteomes" id="UP000765509"/>
    </source>
</evidence>
<dbReference type="AlphaFoldDB" id="A0A9Q3J377"/>
<dbReference type="EMBL" id="AVOT02061494">
    <property type="protein sequence ID" value="MBW0554711.1"/>
    <property type="molecule type" value="Genomic_DNA"/>
</dbReference>